<feature type="region of interest" description="Disordered" evidence="1">
    <location>
        <begin position="147"/>
        <end position="184"/>
    </location>
</feature>
<sequence length="184" mass="21684">MAVYGRHHFTQRTKFRYRGAKNSGYRAEKMRSSGVDTLTKINHPQFSSRCVCSSSFRFPVSDRRMDVPIVGKSELGGKYEAGIRRRRRRHLDCRHWQRRRKRRKGGDGGGGGGGKLTEVCRYAIRKRKRERKRKKKKWREEGWWTKRGEEEEEQEEREGREQEKKRKKKNSVTSVSGVIISVGV</sequence>
<organism evidence="2 3">
    <name type="scientific">Vespula maculifrons</name>
    <name type="common">Eastern yellow jacket</name>
    <name type="synonym">Wasp</name>
    <dbReference type="NCBI Taxonomy" id="7453"/>
    <lineage>
        <taxon>Eukaryota</taxon>
        <taxon>Metazoa</taxon>
        <taxon>Ecdysozoa</taxon>
        <taxon>Arthropoda</taxon>
        <taxon>Hexapoda</taxon>
        <taxon>Insecta</taxon>
        <taxon>Pterygota</taxon>
        <taxon>Neoptera</taxon>
        <taxon>Endopterygota</taxon>
        <taxon>Hymenoptera</taxon>
        <taxon>Apocrita</taxon>
        <taxon>Aculeata</taxon>
        <taxon>Vespoidea</taxon>
        <taxon>Vespidae</taxon>
        <taxon>Vespinae</taxon>
        <taxon>Vespula</taxon>
    </lineage>
</organism>
<evidence type="ECO:0000313" key="3">
    <source>
        <dbReference type="Proteomes" id="UP001607303"/>
    </source>
</evidence>
<proteinExistence type="predicted"/>
<evidence type="ECO:0000313" key="2">
    <source>
        <dbReference type="EMBL" id="KAL2734815.1"/>
    </source>
</evidence>
<name>A0ABD2BQG1_VESMC</name>
<dbReference type="AlphaFoldDB" id="A0ABD2BQG1"/>
<keyword evidence="2" id="KW-0482">Metalloprotease</keyword>
<accession>A0ABD2BQG1</accession>
<feature type="region of interest" description="Disordered" evidence="1">
    <location>
        <begin position="91"/>
        <end position="116"/>
    </location>
</feature>
<gene>
    <name evidence="2" type="ORF">V1477_013533</name>
</gene>
<keyword evidence="2" id="KW-0645">Protease</keyword>
<feature type="compositionally biased region" description="Low complexity" evidence="1">
    <location>
        <begin position="171"/>
        <end position="184"/>
    </location>
</feature>
<keyword evidence="2" id="KW-0378">Hydrolase</keyword>
<dbReference type="GO" id="GO:0008237">
    <property type="term" value="F:metallopeptidase activity"/>
    <property type="evidence" value="ECO:0007669"/>
    <property type="project" value="UniProtKB-KW"/>
</dbReference>
<feature type="non-terminal residue" evidence="2">
    <location>
        <position position="184"/>
    </location>
</feature>
<dbReference type="Proteomes" id="UP001607303">
    <property type="component" value="Unassembled WGS sequence"/>
</dbReference>
<feature type="compositionally biased region" description="Basic residues" evidence="1">
    <location>
        <begin position="91"/>
        <end position="104"/>
    </location>
</feature>
<reference evidence="2 3" key="1">
    <citation type="journal article" date="2024" name="Ann. Entomol. Soc. Am.">
        <title>Genomic analyses of the southern and eastern yellowjacket wasps (Hymenoptera: Vespidae) reveal evolutionary signatures of social life.</title>
        <authorList>
            <person name="Catto M.A."/>
            <person name="Caine P.B."/>
            <person name="Orr S.E."/>
            <person name="Hunt B.G."/>
            <person name="Goodisman M.A.D."/>
        </authorList>
    </citation>
    <scope>NUCLEOTIDE SEQUENCE [LARGE SCALE GENOMIC DNA]</scope>
    <source>
        <strain evidence="2">232</strain>
        <tissue evidence="2">Head and thorax</tissue>
    </source>
</reference>
<dbReference type="EMBL" id="JAYRBN010000070">
    <property type="protein sequence ID" value="KAL2734815.1"/>
    <property type="molecule type" value="Genomic_DNA"/>
</dbReference>
<keyword evidence="3" id="KW-1185">Reference proteome</keyword>
<comment type="caution">
    <text evidence="2">The sequence shown here is derived from an EMBL/GenBank/DDBJ whole genome shotgun (WGS) entry which is preliminary data.</text>
</comment>
<protein>
    <submittedName>
        <fullName evidence="2">Matrix metalloproteinase-2 isoform X1</fullName>
    </submittedName>
</protein>
<evidence type="ECO:0000256" key="1">
    <source>
        <dbReference type="SAM" id="MobiDB-lite"/>
    </source>
</evidence>